<comment type="caution">
    <text evidence="2">The sequence shown here is derived from an EMBL/GenBank/DDBJ whole genome shotgun (WGS) entry which is preliminary data.</text>
</comment>
<accession>A0AA41WGG8</accession>
<evidence type="ECO:0000256" key="1">
    <source>
        <dbReference type="SAM" id="Phobius"/>
    </source>
</evidence>
<feature type="transmembrane region" description="Helical" evidence="1">
    <location>
        <begin position="113"/>
        <end position="136"/>
    </location>
</feature>
<dbReference type="GO" id="GO:0016020">
    <property type="term" value="C:membrane"/>
    <property type="evidence" value="ECO:0007669"/>
    <property type="project" value="InterPro"/>
</dbReference>
<keyword evidence="1" id="KW-0812">Transmembrane</keyword>
<evidence type="ECO:0000313" key="2">
    <source>
        <dbReference type="EMBL" id="MCM8748971.1"/>
    </source>
</evidence>
<evidence type="ECO:0000313" key="3">
    <source>
        <dbReference type="Proteomes" id="UP001165306"/>
    </source>
</evidence>
<keyword evidence="1" id="KW-0472">Membrane</keyword>
<reference evidence="2" key="1">
    <citation type="submission" date="2022-06" db="EMBL/GenBank/DDBJ databases">
        <title>CFH 74404 Thermomicrobiaceae sp.</title>
        <authorList>
            <person name="Ming H."/>
            <person name="Li W.-J."/>
            <person name="Zhao Z."/>
        </authorList>
    </citation>
    <scope>NUCLEOTIDE SEQUENCE</scope>
    <source>
        <strain evidence="2">CFH 74404</strain>
    </source>
</reference>
<dbReference type="InterPro" id="IPR003425">
    <property type="entry name" value="CCB3/YggT"/>
</dbReference>
<keyword evidence="1" id="KW-1133">Transmembrane helix</keyword>
<dbReference type="Proteomes" id="UP001165306">
    <property type="component" value="Unassembled WGS sequence"/>
</dbReference>
<protein>
    <submittedName>
        <fullName evidence="2">YggT family protein</fullName>
    </submittedName>
</protein>
<name>A0AA41WGG8_9BACT</name>
<organism evidence="2 3">
    <name type="scientific">Thermalbibacter longus</name>
    <dbReference type="NCBI Taxonomy" id="2951981"/>
    <lineage>
        <taxon>Bacteria</taxon>
        <taxon>Pseudomonadati</taxon>
        <taxon>Thermomicrobiota</taxon>
        <taxon>Thermomicrobia</taxon>
        <taxon>Thermomicrobiales</taxon>
        <taxon>Thermomicrobiaceae</taxon>
        <taxon>Thermalbibacter</taxon>
    </lineage>
</organism>
<sequence length="157" mass="17422">MAQTPHERHETVREYREGPAAYAGGEEREHYEHVVQDVAAEHNMMVARIAQLIWTLTGILLGLITLRILLKLIAANPGNAFVRIVYDITDLFVAPFVGITANPTSGSVELDVAAIIAMIVYALAAWAIVRLLWVLFARSSARSVSRVDRTVTRQDEV</sequence>
<dbReference type="RefSeq" id="WP_284056751.1">
    <property type="nucleotide sequence ID" value="NZ_JAMSLR010000004.1"/>
</dbReference>
<keyword evidence="3" id="KW-1185">Reference proteome</keyword>
<gene>
    <name evidence="2" type="ORF">NET02_07440</name>
</gene>
<proteinExistence type="predicted"/>
<dbReference type="EMBL" id="JAMSLR010000004">
    <property type="protein sequence ID" value="MCM8748971.1"/>
    <property type="molecule type" value="Genomic_DNA"/>
</dbReference>
<feature type="transmembrane region" description="Helical" evidence="1">
    <location>
        <begin position="49"/>
        <end position="69"/>
    </location>
</feature>
<dbReference type="Pfam" id="PF02325">
    <property type="entry name" value="CCB3_YggT"/>
    <property type="match status" value="1"/>
</dbReference>
<dbReference type="AlphaFoldDB" id="A0AA41WGG8"/>